<reference evidence="1 2" key="1">
    <citation type="submission" date="2016-02" db="EMBL/GenBank/DDBJ databases">
        <title>Ulvibacter sp. LPB0005, isolated from Thais luteostoma.</title>
        <authorList>
            <person name="Shin S.-K."/>
            <person name="Yi H."/>
        </authorList>
    </citation>
    <scope>NUCLEOTIDE SEQUENCE [LARGE SCALE GENOMIC DNA]</scope>
    <source>
        <strain evidence="1 2">LPB0005</strain>
    </source>
</reference>
<sequence>MKNLLLVSIFAIGCTGFSQQDPQYTQYMYNMSLVNPAYATDDLGVINFGGFHRSQWVGAVGGPTTFSAFAHVPFNTKVELGLSFVADDIGDGALRENNIYGDFAYKLQLNNTGHHLSLGLKAGVTLFDTNFEGFQLESGGAGTDVAFGPGESRTFPNIGVGAFYYTDTYYVGLSTPNVLSTKHLESSDGIERLGSEEIHIFLTGGYVYQLNETVLLKPSILLRGVANAPFMVDVSMNALLYDRFELGLSYRIDDAVSAMVNFKITPELRVGYAYDYTVTNFGNYNSGSHEIFLLYDLDLMKLNKGFNKSPRFF</sequence>
<keyword evidence="2" id="KW-1185">Reference proteome</keyword>
<dbReference type="Proteomes" id="UP000077013">
    <property type="component" value="Unassembled WGS sequence"/>
</dbReference>
<evidence type="ECO:0000313" key="2">
    <source>
        <dbReference type="Proteomes" id="UP000077013"/>
    </source>
</evidence>
<organism evidence="1 2">
    <name type="scientific">Cochleicola gelatinilyticus</name>
    <dbReference type="NCBI Taxonomy" id="1763537"/>
    <lineage>
        <taxon>Bacteria</taxon>
        <taxon>Pseudomonadati</taxon>
        <taxon>Bacteroidota</taxon>
        <taxon>Flavobacteriia</taxon>
        <taxon>Flavobacteriales</taxon>
        <taxon>Flavobacteriaceae</taxon>
        <taxon>Cochleicola</taxon>
    </lineage>
</organism>
<dbReference type="Pfam" id="PF11751">
    <property type="entry name" value="PorP_SprF"/>
    <property type="match status" value="1"/>
</dbReference>
<dbReference type="InterPro" id="IPR019861">
    <property type="entry name" value="PorP/SprF_Bacteroidetes"/>
</dbReference>
<proteinExistence type="predicted"/>
<evidence type="ECO:0008006" key="3">
    <source>
        <dbReference type="Google" id="ProtNLM"/>
    </source>
</evidence>
<dbReference type="STRING" id="1763537.ULVI_08450"/>
<name>A0A167HVL5_9FLAO</name>
<protein>
    <recommendedName>
        <fullName evidence="3">Type IX secretion system membrane protein PorP/SprF</fullName>
    </recommendedName>
</protein>
<dbReference type="EMBL" id="LRXL01000037">
    <property type="protein sequence ID" value="OAB79007.1"/>
    <property type="molecule type" value="Genomic_DNA"/>
</dbReference>
<comment type="caution">
    <text evidence="1">The sequence shown here is derived from an EMBL/GenBank/DDBJ whole genome shotgun (WGS) entry which is preliminary data.</text>
</comment>
<dbReference type="AlphaFoldDB" id="A0A167HVL5"/>
<accession>A0A167HVL5</accession>
<dbReference type="NCBIfam" id="TIGR03519">
    <property type="entry name" value="T9SS_PorP_fam"/>
    <property type="match status" value="1"/>
</dbReference>
<gene>
    <name evidence="1" type="ORF">ULVI_08450</name>
</gene>
<evidence type="ECO:0000313" key="1">
    <source>
        <dbReference type="EMBL" id="OAB79007.1"/>
    </source>
</evidence>